<dbReference type="InterPro" id="IPR032466">
    <property type="entry name" value="Metal_Hydrolase"/>
</dbReference>
<evidence type="ECO:0000259" key="2">
    <source>
        <dbReference type="Pfam" id="PF04909"/>
    </source>
</evidence>
<dbReference type="SUPFAM" id="SSF51556">
    <property type="entry name" value="Metallo-dependent hydrolases"/>
    <property type="match status" value="1"/>
</dbReference>
<dbReference type="InterPro" id="IPR032465">
    <property type="entry name" value="ACMSD"/>
</dbReference>
<dbReference type="PANTHER" id="PTHR21240">
    <property type="entry name" value="2-AMINO-3-CARBOXYLMUCONATE-6-SEMIALDEHYDE DECARBOXYLASE"/>
    <property type="match status" value="1"/>
</dbReference>
<name>A0A6N7Z0P7_9PSEU</name>
<organism evidence="3 4">
    <name type="scientific">Amycolatopsis pithecellobii</name>
    <dbReference type="NCBI Taxonomy" id="664692"/>
    <lineage>
        <taxon>Bacteria</taxon>
        <taxon>Bacillati</taxon>
        <taxon>Actinomycetota</taxon>
        <taxon>Actinomycetes</taxon>
        <taxon>Pseudonocardiales</taxon>
        <taxon>Pseudonocardiaceae</taxon>
        <taxon>Amycolatopsis</taxon>
    </lineage>
</organism>
<evidence type="ECO:0000256" key="1">
    <source>
        <dbReference type="ARBA" id="ARBA00023239"/>
    </source>
</evidence>
<accession>A0A6N7Z0P7</accession>
<dbReference type="Pfam" id="PF04909">
    <property type="entry name" value="Amidohydro_2"/>
    <property type="match status" value="1"/>
</dbReference>
<evidence type="ECO:0000313" key="3">
    <source>
        <dbReference type="EMBL" id="MTD53044.1"/>
    </source>
</evidence>
<dbReference type="AlphaFoldDB" id="A0A6N7Z0P7"/>
<dbReference type="GO" id="GO:0016787">
    <property type="term" value="F:hydrolase activity"/>
    <property type="evidence" value="ECO:0007669"/>
    <property type="project" value="UniProtKB-KW"/>
</dbReference>
<keyword evidence="3" id="KW-0378">Hydrolase</keyword>
<dbReference type="InterPro" id="IPR006680">
    <property type="entry name" value="Amidohydro-rel"/>
</dbReference>
<sequence>MSDALVDVHAHFVTDEYIAAAKQGGHRVPDNMPAWPAWSAEEHLALMDEVGIDRSILSVSSPGIHFGHDEPARDIARLVNDVGISTARRHPGRFGLFASLPLPDVDGALAEIERVHDRDGVTGYSVMSNAGGVYLGDPRYEPLWQALNRRRATFFVHPTSPPNSDLVSLGRPEPMIEYLFDSARTFVDLIFAGVILRYPDIRFIATHSGGVLPLVTERVERFRGSAQGYGDGKAEESARIQLGRLWFDCAVLPLPTALPTLTSVVGTGRLLLGTDYCFARQPSVRKVMRELDSGEGWLDLFRRNAKALL</sequence>
<dbReference type="GO" id="GO:0019748">
    <property type="term" value="P:secondary metabolic process"/>
    <property type="evidence" value="ECO:0007669"/>
    <property type="project" value="TreeGrafter"/>
</dbReference>
<keyword evidence="4" id="KW-1185">Reference proteome</keyword>
<feature type="domain" description="Amidohydrolase-related" evidence="2">
    <location>
        <begin position="6"/>
        <end position="281"/>
    </location>
</feature>
<protein>
    <submittedName>
        <fullName evidence="3">Amidohydrolase family protein</fullName>
    </submittedName>
</protein>
<dbReference type="Gene3D" id="3.20.20.140">
    <property type="entry name" value="Metal-dependent hydrolases"/>
    <property type="match status" value="1"/>
</dbReference>
<dbReference type="PANTHER" id="PTHR21240:SF28">
    <property type="entry name" value="ISO-OROTATE DECARBOXYLASE (EUROFUNG)"/>
    <property type="match status" value="1"/>
</dbReference>
<reference evidence="3 4" key="1">
    <citation type="submission" date="2019-11" db="EMBL/GenBank/DDBJ databases">
        <title>Draft genome of Amycolatopsis RM579.</title>
        <authorList>
            <person name="Duangmal K."/>
            <person name="Mingma R."/>
        </authorList>
    </citation>
    <scope>NUCLEOTIDE SEQUENCE [LARGE SCALE GENOMIC DNA]</scope>
    <source>
        <strain evidence="3 4">RM579</strain>
    </source>
</reference>
<gene>
    <name evidence="3" type="ORF">GKO32_03495</name>
</gene>
<comment type="caution">
    <text evidence="3">The sequence shown here is derived from an EMBL/GenBank/DDBJ whole genome shotgun (WGS) entry which is preliminary data.</text>
</comment>
<dbReference type="Proteomes" id="UP000440096">
    <property type="component" value="Unassembled WGS sequence"/>
</dbReference>
<dbReference type="GO" id="GO:0005737">
    <property type="term" value="C:cytoplasm"/>
    <property type="evidence" value="ECO:0007669"/>
    <property type="project" value="TreeGrafter"/>
</dbReference>
<dbReference type="RefSeq" id="WP_154755287.1">
    <property type="nucleotide sequence ID" value="NZ_WMBA01000003.1"/>
</dbReference>
<dbReference type="EMBL" id="WMBA01000003">
    <property type="protein sequence ID" value="MTD53044.1"/>
    <property type="molecule type" value="Genomic_DNA"/>
</dbReference>
<proteinExistence type="predicted"/>
<keyword evidence="1" id="KW-0456">Lyase</keyword>
<dbReference type="GO" id="GO:0016831">
    <property type="term" value="F:carboxy-lyase activity"/>
    <property type="evidence" value="ECO:0007669"/>
    <property type="project" value="InterPro"/>
</dbReference>
<evidence type="ECO:0000313" key="4">
    <source>
        <dbReference type="Proteomes" id="UP000440096"/>
    </source>
</evidence>
<dbReference type="OrthoDB" id="8673173at2"/>